<keyword evidence="1" id="KW-0812">Transmembrane</keyword>
<keyword evidence="1" id="KW-0472">Membrane</keyword>
<evidence type="ECO:0000313" key="2">
    <source>
        <dbReference type="EMBL" id="OWK43935.1"/>
    </source>
</evidence>
<keyword evidence="3" id="KW-1185">Reference proteome</keyword>
<feature type="transmembrane region" description="Helical" evidence="1">
    <location>
        <begin position="147"/>
        <end position="171"/>
    </location>
</feature>
<organism evidence="2 3">
    <name type="scientific">Fimbriiglobus ruber</name>
    <dbReference type="NCBI Taxonomy" id="1908690"/>
    <lineage>
        <taxon>Bacteria</taxon>
        <taxon>Pseudomonadati</taxon>
        <taxon>Planctomycetota</taxon>
        <taxon>Planctomycetia</taxon>
        <taxon>Gemmatales</taxon>
        <taxon>Gemmataceae</taxon>
        <taxon>Fimbriiglobus</taxon>
    </lineage>
</organism>
<feature type="transmembrane region" description="Helical" evidence="1">
    <location>
        <begin position="191"/>
        <end position="211"/>
    </location>
</feature>
<sequence length="311" mass="33505">MSVRFCCPGCGAGLRAPCTEAGTAIGCHRCGEGVRVPHRPHPFESDVDDPPLIAVNAVTAARLGARYLQLSLALFLIEWSLAAVAIGYCVSELGPARVVERDFGDLRAFLMTIWVVDLALVTGRTWLRWVGYRRCEPAAAAVRAAGWVTAARFAVLLRWVGYATACTPLILGLPPRETRGVIEAFVTIGRVTWLAGALLEFGVLFAWVGILTETSGREAAYRVARYTLWAAFAVVAVSGGVCLTGVAVVLLARHEIPPPPARLTLSALPDDAWYVVAGLLVFCAVTGLVLCWKYARVLAALRVGMTERAEW</sequence>
<accession>A0A225E5I8</accession>
<dbReference type="EMBL" id="NIDE01000004">
    <property type="protein sequence ID" value="OWK43935.1"/>
    <property type="molecule type" value="Genomic_DNA"/>
</dbReference>
<reference evidence="3" key="1">
    <citation type="submission" date="2017-06" db="EMBL/GenBank/DDBJ databases">
        <title>Genome analysis of Fimbriiglobus ruber SP5, the first member of the order Planctomycetales with confirmed chitinolytic capability.</title>
        <authorList>
            <person name="Ravin N.V."/>
            <person name="Rakitin A.L."/>
            <person name="Ivanova A.A."/>
            <person name="Beletsky A.V."/>
            <person name="Kulichevskaya I.S."/>
            <person name="Mardanov A.V."/>
            <person name="Dedysh S.N."/>
        </authorList>
    </citation>
    <scope>NUCLEOTIDE SEQUENCE [LARGE SCALE GENOMIC DNA]</scope>
    <source>
        <strain evidence="3">SP5</strain>
    </source>
</reference>
<dbReference type="Proteomes" id="UP000214646">
    <property type="component" value="Unassembled WGS sequence"/>
</dbReference>
<keyword evidence="1" id="KW-1133">Transmembrane helix</keyword>
<feature type="transmembrane region" description="Helical" evidence="1">
    <location>
        <begin position="223"/>
        <end position="252"/>
    </location>
</feature>
<feature type="transmembrane region" description="Helical" evidence="1">
    <location>
        <begin position="67"/>
        <end position="88"/>
    </location>
</feature>
<comment type="caution">
    <text evidence="2">The sequence shown here is derived from an EMBL/GenBank/DDBJ whole genome shotgun (WGS) entry which is preliminary data.</text>
</comment>
<evidence type="ECO:0000313" key="3">
    <source>
        <dbReference type="Proteomes" id="UP000214646"/>
    </source>
</evidence>
<evidence type="ECO:0000256" key="1">
    <source>
        <dbReference type="SAM" id="Phobius"/>
    </source>
</evidence>
<name>A0A225E5I8_9BACT</name>
<proteinExistence type="predicted"/>
<feature type="transmembrane region" description="Helical" evidence="1">
    <location>
        <begin position="108"/>
        <end position="127"/>
    </location>
</feature>
<dbReference type="AlphaFoldDB" id="A0A225E5I8"/>
<feature type="transmembrane region" description="Helical" evidence="1">
    <location>
        <begin position="272"/>
        <end position="292"/>
    </location>
</feature>
<gene>
    <name evidence="2" type="ORF">FRUB_03534</name>
</gene>
<protein>
    <submittedName>
        <fullName evidence="2">Uncharacterized protein</fullName>
    </submittedName>
</protein>